<comment type="subcellular location">
    <subcellularLocation>
        <location evidence="1">Membrane</location>
        <topology evidence="1">Multi-pass membrane protein</topology>
    </subcellularLocation>
</comment>
<evidence type="ECO:0000256" key="2">
    <source>
        <dbReference type="ARBA" id="ARBA00022692"/>
    </source>
</evidence>
<dbReference type="RefSeq" id="WP_073122514.1">
    <property type="nucleotide sequence ID" value="NZ_BMEN01000007.1"/>
</dbReference>
<evidence type="ECO:0000259" key="6">
    <source>
        <dbReference type="Pfam" id="PF00916"/>
    </source>
</evidence>
<dbReference type="AlphaFoldDB" id="A0A1M5WYU7"/>
<feature type="transmembrane region" description="Helical" evidence="5">
    <location>
        <begin position="43"/>
        <end position="61"/>
    </location>
</feature>
<feature type="transmembrane region" description="Helical" evidence="5">
    <location>
        <begin position="16"/>
        <end position="37"/>
    </location>
</feature>
<dbReference type="PANTHER" id="PTHR11814">
    <property type="entry name" value="SULFATE TRANSPORTER"/>
    <property type="match status" value="1"/>
</dbReference>
<evidence type="ECO:0000256" key="4">
    <source>
        <dbReference type="ARBA" id="ARBA00023136"/>
    </source>
</evidence>
<feature type="transmembrane region" description="Helical" evidence="5">
    <location>
        <begin position="68"/>
        <end position="87"/>
    </location>
</feature>
<organism evidence="7 8">
    <name type="scientific">Wenyingzhuangia marina</name>
    <dbReference type="NCBI Taxonomy" id="1195760"/>
    <lineage>
        <taxon>Bacteria</taxon>
        <taxon>Pseudomonadati</taxon>
        <taxon>Bacteroidota</taxon>
        <taxon>Flavobacteriia</taxon>
        <taxon>Flavobacteriales</taxon>
        <taxon>Flavobacteriaceae</taxon>
        <taxon>Wenyingzhuangia</taxon>
    </lineage>
</organism>
<feature type="domain" description="SLC26A/SulP transporter" evidence="6">
    <location>
        <begin position="15"/>
        <end position="399"/>
    </location>
</feature>
<feature type="transmembrane region" description="Helical" evidence="5">
    <location>
        <begin position="393"/>
        <end position="426"/>
    </location>
</feature>
<sequence>MPNKKGNKFIETLPQNIFSGFVVSLIALPLGLGLALASEAPPISGVIAAVVGGIVVSIFGGSKVTITGPGNGLVVVLLTAITTLGGGNLQLGYMYTLAAIVCSGAIMILLGFLRMGILSDFFPSTAIQGMLAAIGVGIFAKQFHVMLGNTHEDGGLVELLLEIPKTIQHFVSTNDHNFFYAGIAGLVSLAIMVFHAKIRNKYFQLIPAPMWIVFFAVGMSYFYQLVLKQEHPIDEEWLINIPNDVFSNLAFPNFKIIYKFEFIATVVSITLIASIESLLSIKAVDLLDPLKRRSNVNKDLKALGLATMISGFLGGLNVVTVIARSSVNVNNKATNRSSNFFHAVFLLVFLLLFQKQLHMIPMSALAAILVYTGYRLAAPSNLLSVSKVGKDQLIIFIITLLTTIFTSLIIGILAGIVATFITHVIMNKDVILFFRNVLKPNVLMFKETDGSYYVSIKNFSSFLNFFRLKNKLNLIPETENVVVDFSRCRFVDNTVMENMNTYVEKFEAKQGNLEVIGLDLHGTETTHPFASRRMMQKSLQTKGFSLTKRQTNLQIVAKDFGWEYIPYTEESIGAMSEFTYFKTRQIQATKNLLQNNNDTLFDVIFTEGAFIARQLIRSTMFHIKMEHQIPEFTLDKEGLFEFVKQYTEFSDIEIPNHSDFSKRFYLSGTNKEDIISFFTDDIVLFLESNNYYHIESNKIGLLIFKKERLASVKEVKAMIDFGLRFEKLIKEKYARA</sequence>
<dbReference type="OrthoDB" id="9769739at2"/>
<feature type="transmembrane region" description="Helical" evidence="5">
    <location>
        <begin position="93"/>
        <end position="113"/>
    </location>
</feature>
<gene>
    <name evidence="7" type="ORF">SAMN05444281_2749</name>
</gene>
<keyword evidence="2 5" id="KW-0812">Transmembrane</keyword>
<feature type="transmembrane region" description="Helical" evidence="5">
    <location>
        <begin position="256"/>
        <end position="281"/>
    </location>
</feature>
<keyword evidence="8" id="KW-1185">Reference proteome</keyword>
<accession>A0A1M5WYU7</accession>
<feature type="transmembrane region" description="Helical" evidence="5">
    <location>
        <begin position="120"/>
        <end position="140"/>
    </location>
</feature>
<proteinExistence type="predicted"/>
<dbReference type="Pfam" id="PF00916">
    <property type="entry name" value="Sulfate_transp"/>
    <property type="match status" value="1"/>
</dbReference>
<dbReference type="EMBL" id="FQXQ01000007">
    <property type="protein sequence ID" value="SHH92354.1"/>
    <property type="molecule type" value="Genomic_DNA"/>
</dbReference>
<feature type="transmembrane region" description="Helical" evidence="5">
    <location>
        <begin position="360"/>
        <end position="378"/>
    </location>
</feature>
<evidence type="ECO:0000256" key="5">
    <source>
        <dbReference type="SAM" id="Phobius"/>
    </source>
</evidence>
<dbReference type="InterPro" id="IPR001902">
    <property type="entry name" value="SLC26A/SulP_fam"/>
</dbReference>
<dbReference type="Gene3D" id="3.30.750.24">
    <property type="entry name" value="STAS domain"/>
    <property type="match status" value="1"/>
</dbReference>
<dbReference type="InterPro" id="IPR036513">
    <property type="entry name" value="STAS_dom_sf"/>
</dbReference>
<keyword evidence="4 5" id="KW-0472">Membrane</keyword>
<feature type="transmembrane region" description="Helical" evidence="5">
    <location>
        <begin position="208"/>
        <end position="227"/>
    </location>
</feature>
<reference evidence="8" key="1">
    <citation type="submission" date="2016-11" db="EMBL/GenBank/DDBJ databases">
        <authorList>
            <person name="Varghese N."/>
            <person name="Submissions S."/>
        </authorList>
    </citation>
    <scope>NUCLEOTIDE SEQUENCE [LARGE SCALE GENOMIC DNA]</scope>
    <source>
        <strain evidence="8">DSM 100572</strain>
    </source>
</reference>
<dbReference type="STRING" id="1195760.SAMN05444281_2749"/>
<evidence type="ECO:0000313" key="8">
    <source>
        <dbReference type="Proteomes" id="UP000184109"/>
    </source>
</evidence>
<evidence type="ECO:0000256" key="1">
    <source>
        <dbReference type="ARBA" id="ARBA00004141"/>
    </source>
</evidence>
<feature type="transmembrane region" description="Helical" evidence="5">
    <location>
        <begin position="178"/>
        <end position="196"/>
    </location>
</feature>
<dbReference type="InterPro" id="IPR011547">
    <property type="entry name" value="SLC26A/SulP_dom"/>
</dbReference>
<feature type="transmembrane region" description="Helical" evidence="5">
    <location>
        <begin position="302"/>
        <end position="324"/>
    </location>
</feature>
<evidence type="ECO:0000313" key="7">
    <source>
        <dbReference type="EMBL" id="SHH92354.1"/>
    </source>
</evidence>
<dbReference type="GO" id="GO:0016020">
    <property type="term" value="C:membrane"/>
    <property type="evidence" value="ECO:0007669"/>
    <property type="project" value="UniProtKB-SubCell"/>
</dbReference>
<dbReference type="GO" id="GO:0055085">
    <property type="term" value="P:transmembrane transport"/>
    <property type="evidence" value="ECO:0007669"/>
    <property type="project" value="InterPro"/>
</dbReference>
<protein>
    <submittedName>
        <fullName evidence="7">Sulfate permease, MFS superfamily</fullName>
    </submittedName>
</protein>
<evidence type="ECO:0000256" key="3">
    <source>
        <dbReference type="ARBA" id="ARBA00022989"/>
    </source>
</evidence>
<name>A0A1M5WYU7_9FLAO</name>
<feature type="transmembrane region" description="Helical" evidence="5">
    <location>
        <begin position="336"/>
        <end position="353"/>
    </location>
</feature>
<dbReference type="Proteomes" id="UP000184109">
    <property type="component" value="Unassembled WGS sequence"/>
</dbReference>
<keyword evidence="3 5" id="KW-1133">Transmembrane helix</keyword>